<organism evidence="1 2">
    <name type="scientific">Lactuca sativa</name>
    <name type="common">Garden lettuce</name>
    <dbReference type="NCBI Taxonomy" id="4236"/>
    <lineage>
        <taxon>Eukaryota</taxon>
        <taxon>Viridiplantae</taxon>
        <taxon>Streptophyta</taxon>
        <taxon>Embryophyta</taxon>
        <taxon>Tracheophyta</taxon>
        <taxon>Spermatophyta</taxon>
        <taxon>Magnoliopsida</taxon>
        <taxon>eudicotyledons</taxon>
        <taxon>Gunneridae</taxon>
        <taxon>Pentapetalae</taxon>
        <taxon>asterids</taxon>
        <taxon>campanulids</taxon>
        <taxon>Asterales</taxon>
        <taxon>Asteraceae</taxon>
        <taxon>Cichorioideae</taxon>
        <taxon>Cichorieae</taxon>
        <taxon>Lactucinae</taxon>
        <taxon>Lactuca</taxon>
    </lineage>
</organism>
<gene>
    <name evidence="1" type="ORF">LSAT_V11C800421900</name>
</gene>
<accession>A0A9R1UPH1</accession>
<dbReference type="EMBL" id="NBSK02000008">
    <property type="protein sequence ID" value="KAJ0190541.1"/>
    <property type="molecule type" value="Genomic_DNA"/>
</dbReference>
<evidence type="ECO:0000313" key="1">
    <source>
        <dbReference type="EMBL" id="KAJ0190541.1"/>
    </source>
</evidence>
<protein>
    <submittedName>
        <fullName evidence="1">Uncharacterized protein</fullName>
    </submittedName>
</protein>
<keyword evidence="2" id="KW-1185">Reference proteome</keyword>
<dbReference type="AlphaFoldDB" id="A0A9R1UPH1"/>
<proteinExistence type="predicted"/>
<dbReference type="Proteomes" id="UP000235145">
    <property type="component" value="Unassembled WGS sequence"/>
</dbReference>
<dbReference type="PANTHER" id="PTHR31973">
    <property type="entry name" value="POLYPROTEIN, PUTATIVE-RELATED"/>
    <property type="match status" value="1"/>
</dbReference>
<sequence length="100" mass="11287">MDQIEANPGLPVRALQEQLQSTYGVSISEEKAFRAKALATKNVAGDYVKQYAALRDYVLELQKTNEGTIVKIDVRVPYEESMQCDEGVKQVSRSINSNWY</sequence>
<reference evidence="1 2" key="1">
    <citation type="journal article" date="2017" name="Nat. Commun.">
        <title>Genome assembly with in vitro proximity ligation data and whole-genome triplication in lettuce.</title>
        <authorList>
            <person name="Reyes-Chin-Wo S."/>
            <person name="Wang Z."/>
            <person name="Yang X."/>
            <person name="Kozik A."/>
            <person name="Arikit S."/>
            <person name="Song C."/>
            <person name="Xia L."/>
            <person name="Froenicke L."/>
            <person name="Lavelle D.O."/>
            <person name="Truco M.J."/>
            <person name="Xia R."/>
            <person name="Zhu S."/>
            <person name="Xu C."/>
            <person name="Xu H."/>
            <person name="Xu X."/>
            <person name="Cox K."/>
            <person name="Korf I."/>
            <person name="Meyers B.C."/>
            <person name="Michelmore R.W."/>
        </authorList>
    </citation>
    <scope>NUCLEOTIDE SEQUENCE [LARGE SCALE GENOMIC DNA]</scope>
    <source>
        <strain evidence="2">cv. Salinas</strain>
        <tissue evidence="1">Seedlings</tissue>
    </source>
</reference>
<comment type="caution">
    <text evidence="1">The sequence shown here is derived from an EMBL/GenBank/DDBJ whole genome shotgun (WGS) entry which is preliminary data.</text>
</comment>
<dbReference type="PANTHER" id="PTHR31973:SF190">
    <property type="entry name" value="MULE TRANSPOSASE DOMAIN-CONTAINING PROTEIN"/>
    <property type="match status" value="1"/>
</dbReference>
<evidence type="ECO:0000313" key="2">
    <source>
        <dbReference type="Proteomes" id="UP000235145"/>
    </source>
</evidence>
<name>A0A9R1UPH1_LACSA</name>